<dbReference type="GO" id="GO:0005666">
    <property type="term" value="C:RNA polymerase III complex"/>
    <property type="evidence" value="ECO:0007669"/>
    <property type="project" value="InterPro"/>
</dbReference>
<feature type="region of interest" description="Disordered" evidence="5">
    <location>
        <begin position="207"/>
        <end position="226"/>
    </location>
</feature>
<organism evidence="6 7">
    <name type="scientific">Turnera subulata</name>
    <dbReference type="NCBI Taxonomy" id="218843"/>
    <lineage>
        <taxon>Eukaryota</taxon>
        <taxon>Viridiplantae</taxon>
        <taxon>Streptophyta</taxon>
        <taxon>Embryophyta</taxon>
        <taxon>Tracheophyta</taxon>
        <taxon>Spermatophyta</taxon>
        <taxon>Magnoliopsida</taxon>
        <taxon>eudicotyledons</taxon>
        <taxon>Gunneridae</taxon>
        <taxon>Pentapetalae</taxon>
        <taxon>rosids</taxon>
        <taxon>fabids</taxon>
        <taxon>Malpighiales</taxon>
        <taxon>Passifloraceae</taxon>
        <taxon>Turnera</taxon>
    </lineage>
</organism>
<evidence type="ECO:0000256" key="5">
    <source>
        <dbReference type="SAM" id="MobiDB-lite"/>
    </source>
</evidence>
<evidence type="ECO:0000313" key="7">
    <source>
        <dbReference type="Proteomes" id="UP001141552"/>
    </source>
</evidence>
<keyword evidence="7" id="KW-1185">Reference proteome</keyword>
<evidence type="ECO:0000256" key="3">
    <source>
        <dbReference type="ARBA" id="ARBA00023163"/>
    </source>
</evidence>
<keyword evidence="2" id="KW-0240">DNA-directed RNA polymerase</keyword>
<feature type="region of interest" description="Disordered" evidence="5">
    <location>
        <begin position="1"/>
        <end position="33"/>
    </location>
</feature>
<name>A0A9Q0JCH7_9ROSI</name>
<evidence type="ECO:0000256" key="4">
    <source>
        <dbReference type="ARBA" id="ARBA00023242"/>
    </source>
</evidence>
<dbReference type="Pfam" id="PF05132">
    <property type="entry name" value="RNA_pol_Rpc4"/>
    <property type="match status" value="1"/>
</dbReference>
<reference evidence="6" key="2">
    <citation type="journal article" date="2023" name="Plants (Basel)">
        <title>Annotation of the Turnera subulata (Passifloraceae) Draft Genome Reveals the S-Locus Evolved after the Divergence of Turneroideae from Passifloroideae in a Stepwise Manner.</title>
        <authorList>
            <person name="Henning P.M."/>
            <person name="Roalson E.H."/>
            <person name="Mir W."/>
            <person name="McCubbin A.G."/>
            <person name="Shore J.S."/>
        </authorList>
    </citation>
    <scope>NUCLEOTIDE SEQUENCE</scope>
    <source>
        <strain evidence="6">F60SS</strain>
    </source>
</reference>
<keyword evidence="3" id="KW-0804">Transcription</keyword>
<dbReference type="PANTHER" id="PTHR13408">
    <property type="entry name" value="DNA-DIRECTED RNA POLYMERASE III"/>
    <property type="match status" value="1"/>
</dbReference>
<evidence type="ECO:0000256" key="1">
    <source>
        <dbReference type="ARBA" id="ARBA00004123"/>
    </source>
</evidence>
<comment type="caution">
    <text evidence="6">The sequence shown here is derived from an EMBL/GenBank/DDBJ whole genome shotgun (WGS) entry which is preliminary data.</text>
</comment>
<proteinExistence type="predicted"/>
<sequence length="309" mass="34140">MDSEPPKNVPRKLKFMPKSQPRRAPKPQPKEEMVEEVDVAQAENLMRHFNFDGSKNPMRYHLCLVARYCFIEAGGYKFVQASQIAFGFGAASSTLKSYGAPKRSSDRDAGSAFGGAHSSGHIEKEYKEPWDYYSYYPVTLPLRRPYSGNPETLNRGEFGEASETGTYNENSASPAATLDLMEETIEPRMLFLQLPLNLPGIKRSVAADSRSAQESSTASGTAGAAEKPCRLDQLPDGFMGKMLVYKSGAVKLKLGDVLYDVSPGMDCAFAQDVVAINTEEKEYCIVSEMNKRVTVIPDVDSILRSMEDL</sequence>
<evidence type="ECO:0000256" key="2">
    <source>
        <dbReference type="ARBA" id="ARBA00022478"/>
    </source>
</evidence>
<dbReference type="GO" id="GO:0042797">
    <property type="term" value="P:tRNA transcription by RNA polymerase III"/>
    <property type="evidence" value="ECO:0007669"/>
    <property type="project" value="TreeGrafter"/>
</dbReference>
<dbReference type="Proteomes" id="UP001141552">
    <property type="component" value="Unassembled WGS sequence"/>
</dbReference>
<dbReference type="AlphaFoldDB" id="A0A9Q0JCH7"/>
<dbReference type="InterPro" id="IPR007811">
    <property type="entry name" value="RPC4"/>
</dbReference>
<gene>
    <name evidence="6" type="ORF">Tsubulata_047271</name>
</gene>
<feature type="region of interest" description="Disordered" evidence="5">
    <location>
        <begin position="97"/>
        <end position="118"/>
    </location>
</feature>
<dbReference type="OrthoDB" id="5836119at2759"/>
<evidence type="ECO:0008006" key="8">
    <source>
        <dbReference type="Google" id="ProtNLM"/>
    </source>
</evidence>
<feature type="compositionally biased region" description="Low complexity" evidence="5">
    <location>
        <begin position="212"/>
        <end position="226"/>
    </location>
</feature>
<dbReference type="PANTHER" id="PTHR13408:SF0">
    <property type="entry name" value="DNA-DIRECTED RNA POLYMERASE III SUBUNIT RPC4"/>
    <property type="match status" value="1"/>
</dbReference>
<feature type="compositionally biased region" description="Basic residues" evidence="5">
    <location>
        <begin position="9"/>
        <end position="25"/>
    </location>
</feature>
<comment type="subcellular location">
    <subcellularLocation>
        <location evidence="1">Nucleus</location>
    </subcellularLocation>
</comment>
<evidence type="ECO:0000313" key="6">
    <source>
        <dbReference type="EMBL" id="KAJ4836519.1"/>
    </source>
</evidence>
<dbReference type="GO" id="GO:0003677">
    <property type="term" value="F:DNA binding"/>
    <property type="evidence" value="ECO:0007669"/>
    <property type="project" value="InterPro"/>
</dbReference>
<keyword evidence="4" id="KW-0539">Nucleus</keyword>
<dbReference type="EMBL" id="JAKUCV010004093">
    <property type="protein sequence ID" value="KAJ4836519.1"/>
    <property type="molecule type" value="Genomic_DNA"/>
</dbReference>
<accession>A0A9Q0JCH7</accession>
<protein>
    <recommendedName>
        <fullName evidence="8">DNA-directed RNA polymerase III subunit RPC4</fullName>
    </recommendedName>
</protein>
<reference evidence="6" key="1">
    <citation type="submission" date="2022-02" db="EMBL/GenBank/DDBJ databases">
        <authorList>
            <person name="Henning P.M."/>
            <person name="McCubbin A.G."/>
            <person name="Shore J.S."/>
        </authorList>
    </citation>
    <scope>NUCLEOTIDE SEQUENCE</scope>
    <source>
        <strain evidence="6">F60SS</strain>
        <tissue evidence="6">Leaves</tissue>
    </source>
</reference>